<evidence type="ECO:0000313" key="18">
    <source>
        <dbReference type="Proteomes" id="UP000002358"/>
    </source>
</evidence>
<evidence type="ECO:0000256" key="7">
    <source>
        <dbReference type="ARBA" id="ARBA00023098"/>
    </source>
</evidence>
<dbReference type="SUPFAM" id="SSF52096">
    <property type="entry name" value="ClpP/crotonase"/>
    <property type="match status" value="1"/>
</dbReference>
<protein>
    <recommendedName>
        <fullName evidence="15">Enoyl-CoA delta isomerase 1, mitochondrial</fullName>
    </recommendedName>
    <alternativeName>
        <fullName evidence="16">3,2-trans-enoyl-CoA isomerase</fullName>
    </alternativeName>
</protein>
<evidence type="ECO:0000256" key="5">
    <source>
        <dbReference type="ARBA" id="ARBA00022946"/>
    </source>
</evidence>
<dbReference type="FunCoup" id="A0A7M7Q8H0">
    <property type="interactions" value="1217"/>
</dbReference>
<evidence type="ECO:0000256" key="10">
    <source>
        <dbReference type="ARBA" id="ARBA00050938"/>
    </source>
</evidence>
<comment type="function">
    <text evidence="14">Key enzyme of fatty acid beta-oxidation. Able to isomerize both 3-cis (3Z) and 3-trans (3E) double bonds into the 2-trans (2E) form in a range of enoyl-CoA species, with a preference for (3Z)-enoyl-CoAs over (3E)-enoyl-CoAs. The catalytic efficiency of this enzyme is not affected by the fatty acyl chain length.</text>
</comment>
<comment type="catalytic activity">
    <reaction evidence="13">
        <text>(3Z)-octenoyl-CoA = (2E)-octenoyl-CoA</text>
        <dbReference type="Rhea" id="RHEA:46044"/>
        <dbReference type="ChEBI" id="CHEBI:62242"/>
        <dbReference type="ChEBI" id="CHEBI:85640"/>
    </reaction>
    <physiologicalReaction direction="left-to-right" evidence="13">
        <dbReference type="Rhea" id="RHEA:46045"/>
    </physiologicalReaction>
</comment>
<evidence type="ECO:0000256" key="4">
    <source>
        <dbReference type="ARBA" id="ARBA00022832"/>
    </source>
</evidence>
<accession>A0A7M7Q8H0</accession>
<dbReference type="GO" id="GO:0006635">
    <property type="term" value="P:fatty acid beta-oxidation"/>
    <property type="evidence" value="ECO:0007669"/>
    <property type="project" value="TreeGrafter"/>
</dbReference>
<keyword evidence="6" id="KW-0007">Acetylation</keyword>
<evidence type="ECO:0000313" key="17">
    <source>
        <dbReference type="EnsemblMetazoa" id="XP_031782500"/>
    </source>
</evidence>
<keyword evidence="5" id="KW-0809">Transit peptide</keyword>
<dbReference type="FunFam" id="3.90.226.10:FF:000034">
    <property type="entry name" value="Enoyl-CoA delta isomerase 1"/>
    <property type="match status" value="1"/>
</dbReference>
<evidence type="ECO:0000256" key="3">
    <source>
        <dbReference type="ARBA" id="ARBA00011233"/>
    </source>
</evidence>
<dbReference type="InterPro" id="IPR001753">
    <property type="entry name" value="Enoyl-CoA_hydra/iso"/>
</dbReference>
<dbReference type="Gene3D" id="3.90.226.10">
    <property type="entry name" value="2-enoyl-CoA Hydratase, Chain A, domain 1"/>
    <property type="match status" value="1"/>
</dbReference>
<organism evidence="17 18">
    <name type="scientific">Nasonia vitripennis</name>
    <name type="common">Parasitic wasp</name>
    <dbReference type="NCBI Taxonomy" id="7425"/>
    <lineage>
        <taxon>Eukaryota</taxon>
        <taxon>Metazoa</taxon>
        <taxon>Ecdysozoa</taxon>
        <taxon>Arthropoda</taxon>
        <taxon>Hexapoda</taxon>
        <taxon>Insecta</taxon>
        <taxon>Pterygota</taxon>
        <taxon>Neoptera</taxon>
        <taxon>Endopterygota</taxon>
        <taxon>Hymenoptera</taxon>
        <taxon>Apocrita</taxon>
        <taxon>Proctotrupomorpha</taxon>
        <taxon>Chalcidoidea</taxon>
        <taxon>Pteromalidae</taxon>
        <taxon>Pteromalinae</taxon>
        <taxon>Nasonia</taxon>
    </lineage>
</organism>
<dbReference type="GO" id="GO:0005759">
    <property type="term" value="C:mitochondrial matrix"/>
    <property type="evidence" value="ECO:0007669"/>
    <property type="project" value="UniProtKB-SubCell"/>
</dbReference>
<dbReference type="PANTHER" id="PTHR11941:SF45">
    <property type="entry name" value="ENOYL-COA DELTA ISOMERASE 1, MITOCHONDRIAL"/>
    <property type="match status" value="1"/>
</dbReference>
<dbReference type="SMR" id="A0A7M7Q8H0"/>
<evidence type="ECO:0000256" key="13">
    <source>
        <dbReference type="ARBA" id="ARBA00052542"/>
    </source>
</evidence>
<dbReference type="CDD" id="cd06558">
    <property type="entry name" value="crotonase-like"/>
    <property type="match status" value="1"/>
</dbReference>
<dbReference type="AlphaFoldDB" id="A0A7M7Q8H0"/>
<dbReference type="Proteomes" id="UP000002358">
    <property type="component" value="Chromosome 3"/>
</dbReference>
<evidence type="ECO:0000256" key="1">
    <source>
        <dbReference type="ARBA" id="ARBA00004305"/>
    </source>
</evidence>
<reference evidence="17" key="1">
    <citation type="submission" date="2021-01" db="UniProtKB">
        <authorList>
            <consortium name="EnsemblMetazoa"/>
        </authorList>
    </citation>
    <scope>IDENTIFICATION</scope>
</reference>
<keyword evidence="9" id="KW-0413">Isomerase</keyword>
<evidence type="ECO:0000256" key="16">
    <source>
        <dbReference type="ARBA" id="ARBA00083575"/>
    </source>
</evidence>
<sequence length="309" mass="34262">MQIVFISVRRSCDLLLKMASLSVLKRASALLLSKARPIQLASRTAATQPSKGQLVEVSHNEKNGITTVSMSRAPVNSLNLELITELRKTLETAVDNNSKGIILTSTLPTVFSAGLDIMEMYKPDIKRCTEFWHSIQDLYLTLYGMGIPTAAAINGASPAGGCLLSLTCEYRVMVQGEHTIGLNETKLGIVAPKWFQDPFIQVIGYRQAELALLRGTLFKPQEALNIGLVDELASDKSDAISKCEKYITGFARISGEAREATKLSMRKETLAWLEGNREWDMQLFLNYVQMPQVQKGLDMYVQSLKKKAK</sequence>
<evidence type="ECO:0000256" key="15">
    <source>
        <dbReference type="ARBA" id="ARBA00068317"/>
    </source>
</evidence>
<comment type="subcellular location">
    <subcellularLocation>
        <location evidence="1">Mitochondrion matrix</location>
    </subcellularLocation>
</comment>
<evidence type="ECO:0000256" key="12">
    <source>
        <dbReference type="ARBA" id="ARBA00052376"/>
    </source>
</evidence>
<evidence type="ECO:0000256" key="8">
    <source>
        <dbReference type="ARBA" id="ARBA00023128"/>
    </source>
</evidence>
<dbReference type="GO" id="GO:0004165">
    <property type="term" value="F:delta(3)-delta(2)-enoyl-CoA isomerase activity"/>
    <property type="evidence" value="ECO:0007669"/>
    <property type="project" value="UniProtKB-EC"/>
</dbReference>
<evidence type="ECO:0000256" key="9">
    <source>
        <dbReference type="ARBA" id="ARBA00023235"/>
    </source>
</evidence>
<evidence type="ECO:0000256" key="11">
    <source>
        <dbReference type="ARBA" id="ARBA00051293"/>
    </source>
</evidence>
<evidence type="ECO:0000256" key="6">
    <source>
        <dbReference type="ARBA" id="ARBA00022990"/>
    </source>
</evidence>
<keyword evidence="4" id="KW-0276">Fatty acid metabolism</keyword>
<keyword evidence="8" id="KW-0496">Mitochondrion</keyword>
<comment type="catalytic activity">
    <reaction evidence="10">
        <text>(3Z)-decenoyl-CoA = (2E)-decenoyl-CoA</text>
        <dbReference type="Rhea" id="RHEA:77195"/>
        <dbReference type="ChEBI" id="CHEBI:61406"/>
        <dbReference type="ChEBI" id="CHEBI:195601"/>
    </reaction>
    <physiologicalReaction direction="left-to-right" evidence="10">
        <dbReference type="Rhea" id="RHEA:77196"/>
    </physiologicalReaction>
</comment>
<dbReference type="EnsemblMetazoa" id="XM_031926640">
    <property type="protein sequence ID" value="XP_031782500"/>
    <property type="gene ID" value="LOC100123009"/>
</dbReference>
<name>A0A7M7Q8H0_NASVI</name>
<dbReference type="Gene3D" id="6.10.250.170">
    <property type="match status" value="1"/>
</dbReference>
<comment type="catalytic activity">
    <reaction evidence="12">
        <text>(3Z)-dodecenoyl-CoA = (2E)-dodecenoyl-CoA</text>
        <dbReference type="Rhea" id="RHEA:23716"/>
        <dbReference type="ChEBI" id="CHEBI:57330"/>
        <dbReference type="ChEBI" id="CHEBI:58543"/>
        <dbReference type="EC" id="5.3.3.8"/>
    </reaction>
    <physiologicalReaction direction="left-to-right" evidence="12">
        <dbReference type="Rhea" id="RHEA:23717"/>
    </physiologicalReaction>
</comment>
<dbReference type="OrthoDB" id="1696280at2759"/>
<dbReference type="InterPro" id="IPR029045">
    <property type="entry name" value="ClpP/crotonase-like_dom_sf"/>
</dbReference>
<dbReference type="RefSeq" id="XP_031782500.1">
    <property type="nucleotide sequence ID" value="XM_031926640.2"/>
</dbReference>
<dbReference type="InParanoid" id="A0A7M7Q8H0"/>
<proteinExistence type="predicted"/>
<comment type="catalytic activity">
    <reaction evidence="11">
        <text>(2E)-tetradecenoyl-CoA = (3Z)-tetradecenoyl-CoA</text>
        <dbReference type="Rhea" id="RHEA:29847"/>
        <dbReference type="ChEBI" id="CHEBI:61405"/>
        <dbReference type="ChEBI" id="CHEBI:61968"/>
    </reaction>
    <physiologicalReaction direction="right-to-left" evidence="11">
        <dbReference type="Rhea" id="RHEA:29849"/>
    </physiologicalReaction>
</comment>
<dbReference type="KEGG" id="nvi:100123009"/>
<keyword evidence="7" id="KW-0443">Lipid metabolism</keyword>
<comment type="pathway">
    <text evidence="2">Lipid metabolism; fatty acid beta-oxidation.</text>
</comment>
<evidence type="ECO:0000256" key="14">
    <source>
        <dbReference type="ARBA" id="ARBA00056147"/>
    </source>
</evidence>
<evidence type="ECO:0000256" key="2">
    <source>
        <dbReference type="ARBA" id="ARBA00005005"/>
    </source>
</evidence>
<dbReference type="GeneID" id="100123009"/>
<dbReference type="Pfam" id="PF00378">
    <property type="entry name" value="ECH_1"/>
    <property type="match status" value="1"/>
</dbReference>
<dbReference type="PANTHER" id="PTHR11941">
    <property type="entry name" value="ENOYL-COA HYDRATASE-RELATED"/>
    <property type="match status" value="1"/>
</dbReference>
<keyword evidence="18" id="KW-1185">Reference proteome</keyword>
<comment type="subunit">
    <text evidence="3">Homotrimer.</text>
</comment>